<dbReference type="Gene3D" id="3.10.540.10">
    <property type="entry name" value="duf1285 like domain"/>
    <property type="match status" value="1"/>
</dbReference>
<evidence type="ECO:0000313" key="4">
    <source>
        <dbReference type="EMBL" id="TWB45257.1"/>
    </source>
</evidence>
<dbReference type="AlphaFoldDB" id="A0A560HFQ0"/>
<protein>
    <recommendedName>
        <fullName evidence="6">DUF1285 domain-containing protein</fullName>
    </recommendedName>
</protein>
<evidence type="ECO:0000259" key="2">
    <source>
        <dbReference type="Pfam" id="PF06938"/>
    </source>
</evidence>
<feature type="domain" description="DUF1285" evidence="3">
    <location>
        <begin position="112"/>
        <end position="213"/>
    </location>
</feature>
<organism evidence="4 5">
    <name type="scientific">Nitrospirillum amazonense</name>
    <dbReference type="NCBI Taxonomy" id="28077"/>
    <lineage>
        <taxon>Bacteria</taxon>
        <taxon>Pseudomonadati</taxon>
        <taxon>Pseudomonadota</taxon>
        <taxon>Alphaproteobacteria</taxon>
        <taxon>Rhodospirillales</taxon>
        <taxon>Azospirillaceae</taxon>
        <taxon>Nitrospirillum</taxon>
    </lineage>
</organism>
<evidence type="ECO:0000259" key="3">
    <source>
        <dbReference type="Pfam" id="PF21028"/>
    </source>
</evidence>
<proteinExistence type="predicted"/>
<dbReference type="InterPro" id="IPR023361">
    <property type="entry name" value="DUF1285_beta_roll_sf"/>
</dbReference>
<feature type="region of interest" description="Disordered" evidence="1">
    <location>
        <begin position="1"/>
        <end position="55"/>
    </location>
</feature>
<dbReference type="Proteomes" id="UP000315751">
    <property type="component" value="Unassembled WGS sequence"/>
</dbReference>
<sequence length="216" mass="22881">MVDCVMTESKPDAGSQAGQQTAGTAAPAAEGPADLAGLRAAAAPDGGASDTRPDEGYDIRIARDGTWFYHGSPIGRLPLVKLFATVLRRDEAGDYWLITPAERGRIRVDDAPFVAVEMRREGEGPNQALSFRTNLDQWVTAGAEHPIRVAIDPETGEPGPYIHVRGDIGRGLEARLNRPVFYELADLALAGATEAGGGDGPAGVWSQGVFFRLEAA</sequence>
<dbReference type="Pfam" id="PF21028">
    <property type="entry name" value="DUF1285_C"/>
    <property type="match status" value="1"/>
</dbReference>
<feature type="compositionally biased region" description="Low complexity" evidence="1">
    <location>
        <begin position="12"/>
        <end position="48"/>
    </location>
</feature>
<comment type="caution">
    <text evidence="4">The sequence shown here is derived from an EMBL/GenBank/DDBJ whole genome shotgun (WGS) entry which is preliminary data.</text>
</comment>
<feature type="domain" description="DUF1285" evidence="2">
    <location>
        <begin position="57"/>
        <end position="111"/>
    </location>
</feature>
<dbReference type="InterPro" id="IPR048341">
    <property type="entry name" value="DUF1285_N"/>
</dbReference>
<dbReference type="InterPro" id="IPR048342">
    <property type="entry name" value="DUF1285_C"/>
</dbReference>
<evidence type="ECO:0000256" key="1">
    <source>
        <dbReference type="SAM" id="MobiDB-lite"/>
    </source>
</evidence>
<name>A0A560HFQ0_9PROT</name>
<dbReference type="Gene3D" id="2.30.270.10">
    <property type="entry name" value="duf1285 protein"/>
    <property type="match status" value="1"/>
</dbReference>
<dbReference type="EMBL" id="VITR01000002">
    <property type="protein sequence ID" value="TWB45257.1"/>
    <property type="molecule type" value="Genomic_DNA"/>
</dbReference>
<evidence type="ECO:0008006" key="6">
    <source>
        <dbReference type="Google" id="ProtNLM"/>
    </source>
</evidence>
<evidence type="ECO:0000313" key="5">
    <source>
        <dbReference type="Proteomes" id="UP000315751"/>
    </source>
</evidence>
<gene>
    <name evidence="4" type="ORF">FBZ90_102212</name>
</gene>
<reference evidence="4 5" key="1">
    <citation type="submission" date="2019-06" db="EMBL/GenBank/DDBJ databases">
        <title>Genomic Encyclopedia of Type Strains, Phase IV (KMG-V): Genome sequencing to study the core and pangenomes of soil and plant-associated prokaryotes.</title>
        <authorList>
            <person name="Whitman W."/>
        </authorList>
    </citation>
    <scope>NUCLEOTIDE SEQUENCE [LARGE SCALE GENOMIC DNA]</scope>
    <source>
        <strain evidence="4 5">BR 11622</strain>
    </source>
</reference>
<accession>A0A560HFQ0</accession>
<dbReference type="Pfam" id="PF06938">
    <property type="entry name" value="DUF1285_N"/>
    <property type="match status" value="1"/>
</dbReference>
<keyword evidence="5" id="KW-1185">Reference proteome</keyword>